<evidence type="ECO:0000313" key="3">
    <source>
        <dbReference type="Proteomes" id="UP000717328"/>
    </source>
</evidence>
<dbReference type="AlphaFoldDB" id="A0A9P7K1L6"/>
<evidence type="ECO:0000313" key="2">
    <source>
        <dbReference type="EMBL" id="KAG5633148.1"/>
    </source>
</evidence>
<feature type="compositionally biased region" description="Low complexity" evidence="1">
    <location>
        <begin position="14"/>
        <end position="28"/>
    </location>
</feature>
<organism evidence="2 3">
    <name type="scientific">Sphagnurus paluster</name>
    <dbReference type="NCBI Taxonomy" id="117069"/>
    <lineage>
        <taxon>Eukaryota</taxon>
        <taxon>Fungi</taxon>
        <taxon>Dikarya</taxon>
        <taxon>Basidiomycota</taxon>
        <taxon>Agaricomycotina</taxon>
        <taxon>Agaricomycetes</taxon>
        <taxon>Agaricomycetidae</taxon>
        <taxon>Agaricales</taxon>
        <taxon>Tricholomatineae</taxon>
        <taxon>Lyophyllaceae</taxon>
        <taxon>Sphagnurus</taxon>
    </lineage>
</organism>
<evidence type="ECO:0000256" key="1">
    <source>
        <dbReference type="SAM" id="MobiDB-lite"/>
    </source>
</evidence>
<comment type="caution">
    <text evidence="2">The sequence shown here is derived from an EMBL/GenBank/DDBJ whole genome shotgun (WGS) entry which is preliminary data.</text>
</comment>
<reference evidence="2" key="2">
    <citation type="submission" date="2021-10" db="EMBL/GenBank/DDBJ databases">
        <title>Phylogenomics reveals ancestral predisposition of the termite-cultivated fungus Termitomyces towards a domesticated lifestyle.</title>
        <authorList>
            <person name="Auxier B."/>
            <person name="Grum-Grzhimaylo A."/>
            <person name="Cardenas M.E."/>
            <person name="Lodge J.D."/>
            <person name="Laessoe T."/>
            <person name="Pedersen O."/>
            <person name="Smith M.E."/>
            <person name="Kuyper T.W."/>
            <person name="Franco-Molano E.A."/>
            <person name="Baroni T.J."/>
            <person name="Aanen D.K."/>
        </authorList>
    </citation>
    <scope>NUCLEOTIDE SEQUENCE</scope>
    <source>
        <strain evidence="2">D49</strain>
    </source>
</reference>
<feature type="region of interest" description="Disordered" evidence="1">
    <location>
        <begin position="1"/>
        <end position="69"/>
    </location>
</feature>
<dbReference type="EMBL" id="JABCKI010009026">
    <property type="protein sequence ID" value="KAG5633148.1"/>
    <property type="molecule type" value="Genomic_DNA"/>
</dbReference>
<feature type="non-terminal residue" evidence="2">
    <location>
        <position position="69"/>
    </location>
</feature>
<sequence length="69" mass="7529">MEDSPPDVDAFPTIPDSPSSDISLQDSLNKCPEPSPRQASPDSDEYQDPVGTPAPDDREPEFPENFSHS</sequence>
<reference evidence="2" key="1">
    <citation type="submission" date="2021-02" db="EMBL/GenBank/DDBJ databases">
        <authorList>
            <person name="Nieuwenhuis M."/>
            <person name="Van De Peppel L.J.J."/>
        </authorList>
    </citation>
    <scope>NUCLEOTIDE SEQUENCE</scope>
    <source>
        <strain evidence="2">D49</strain>
    </source>
</reference>
<protein>
    <submittedName>
        <fullName evidence="2">Uncharacterized protein</fullName>
    </submittedName>
</protein>
<accession>A0A9P7K1L6</accession>
<proteinExistence type="predicted"/>
<dbReference type="Proteomes" id="UP000717328">
    <property type="component" value="Unassembled WGS sequence"/>
</dbReference>
<gene>
    <name evidence="2" type="ORF">H0H81_010501</name>
</gene>
<keyword evidence="3" id="KW-1185">Reference proteome</keyword>
<name>A0A9P7K1L6_9AGAR</name>